<dbReference type="Gene3D" id="1.20.1250.20">
    <property type="entry name" value="MFS general substrate transporter like domains"/>
    <property type="match status" value="1"/>
</dbReference>
<dbReference type="GO" id="GO:0005886">
    <property type="term" value="C:plasma membrane"/>
    <property type="evidence" value="ECO:0007669"/>
    <property type="project" value="UniProtKB-SubCell"/>
</dbReference>
<evidence type="ECO:0000259" key="6">
    <source>
        <dbReference type="PROSITE" id="PS50850"/>
    </source>
</evidence>
<dbReference type="Proteomes" id="UP000199022">
    <property type="component" value="Unassembled WGS sequence"/>
</dbReference>
<dbReference type="STRING" id="1225127.SAMN05661030_3125"/>
<keyword evidence="2 5" id="KW-0812">Transmembrane</keyword>
<feature type="transmembrane region" description="Helical" evidence="5">
    <location>
        <begin position="21"/>
        <end position="45"/>
    </location>
</feature>
<feature type="transmembrane region" description="Helical" evidence="5">
    <location>
        <begin position="315"/>
        <end position="336"/>
    </location>
</feature>
<dbReference type="PROSITE" id="PS00216">
    <property type="entry name" value="SUGAR_TRANSPORT_1"/>
    <property type="match status" value="1"/>
</dbReference>
<evidence type="ECO:0000256" key="3">
    <source>
        <dbReference type="ARBA" id="ARBA00022989"/>
    </source>
</evidence>
<dbReference type="PANTHER" id="PTHR42718">
    <property type="entry name" value="MAJOR FACILITATOR SUPERFAMILY MULTIDRUG TRANSPORTER MFSC"/>
    <property type="match status" value="1"/>
</dbReference>
<organism evidence="7 8">
    <name type="scientific">Klenkia taihuensis</name>
    <dbReference type="NCBI Taxonomy" id="1225127"/>
    <lineage>
        <taxon>Bacteria</taxon>
        <taxon>Bacillati</taxon>
        <taxon>Actinomycetota</taxon>
        <taxon>Actinomycetes</taxon>
        <taxon>Geodermatophilales</taxon>
        <taxon>Geodermatophilaceae</taxon>
        <taxon>Klenkia</taxon>
    </lineage>
</organism>
<dbReference type="InterPro" id="IPR020846">
    <property type="entry name" value="MFS_dom"/>
</dbReference>
<feature type="transmembrane region" description="Helical" evidence="5">
    <location>
        <begin position="147"/>
        <end position="169"/>
    </location>
</feature>
<dbReference type="OrthoDB" id="7375466at2"/>
<dbReference type="AlphaFoldDB" id="A0A1I1R5W9"/>
<evidence type="ECO:0000313" key="8">
    <source>
        <dbReference type="Proteomes" id="UP000199022"/>
    </source>
</evidence>
<feature type="transmembrane region" description="Helical" evidence="5">
    <location>
        <begin position="343"/>
        <end position="361"/>
    </location>
</feature>
<dbReference type="InterPro" id="IPR011701">
    <property type="entry name" value="MFS"/>
</dbReference>
<evidence type="ECO:0000256" key="4">
    <source>
        <dbReference type="ARBA" id="ARBA00023136"/>
    </source>
</evidence>
<feature type="transmembrane region" description="Helical" evidence="5">
    <location>
        <begin position="88"/>
        <end position="107"/>
    </location>
</feature>
<gene>
    <name evidence="7" type="ORF">SAMN05661030_3125</name>
</gene>
<dbReference type="RefSeq" id="WP_091560855.1">
    <property type="nucleotide sequence ID" value="NZ_BNAC01000001.1"/>
</dbReference>
<feature type="transmembrane region" description="Helical" evidence="5">
    <location>
        <begin position="209"/>
        <end position="230"/>
    </location>
</feature>
<dbReference type="Pfam" id="PF07690">
    <property type="entry name" value="MFS_1"/>
    <property type="match status" value="1"/>
</dbReference>
<accession>A0A1I1R5W9</accession>
<dbReference type="InterPro" id="IPR005829">
    <property type="entry name" value="Sugar_transporter_CS"/>
</dbReference>
<keyword evidence="4 5" id="KW-0472">Membrane</keyword>
<dbReference type="GO" id="GO:0022857">
    <property type="term" value="F:transmembrane transporter activity"/>
    <property type="evidence" value="ECO:0007669"/>
    <property type="project" value="InterPro"/>
</dbReference>
<feature type="transmembrane region" description="Helical" evidence="5">
    <location>
        <begin position="175"/>
        <end position="197"/>
    </location>
</feature>
<proteinExistence type="predicted"/>
<dbReference type="PROSITE" id="PS50850">
    <property type="entry name" value="MFS"/>
    <property type="match status" value="1"/>
</dbReference>
<feature type="transmembrane region" description="Helical" evidence="5">
    <location>
        <begin position="236"/>
        <end position="257"/>
    </location>
</feature>
<evidence type="ECO:0000313" key="7">
    <source>
        <dbReference type="EMBL" id="SFD29761.1"/>
    </source>
</evidence>
<feature type="transmembrane region" description="Helical" evidence="5">
    <location>
        <begin position="113"/>
        <end position="135"/>
    </location>
</feature>
<feature type="transmembrane region" description="Helical" evidence="5">
    <location>
        <begin position="414"/>
        <end position="435"/>
    </location>
</feature>
<keyword evidence="3 5" id="KW-1133">Transmembrane helix</keyword>
<feature type="domain" description="Major facilitator superfamily (MFS) profile" evidence="6">
    <location>
        <begin position="22"/>
        <end position="478"/>
    </location>
</feature>
<dbReference type="EMBL" id="FOMD01000003">
    <property type="protein sequence ID" value="SFD29761.1"/>
    <property type="molecule type" value="Genomic_DNA"/>
</dbReference>
<dbReference type="Gene3D" id="1.20.1720.10">
    <property type="entry name" value="Multidrug resistance protein D"/>
    <property type="match status" value="1"/>
</dbReference>
<keyword evidence="8" id="KW-1185">Reference proteome</keyword>
<evidence type="ECO:0000256" key="2">
    <source>
        <dbReference type="ARBA" id="ARBA00022692"/>
    </source>
</evidence>
<feature type="transmembrane region" description="Helical" evidence="5">
    <location>
        <begin position="278"/>
        <end position="303"/>
    </location>
</feature>
<feature type="transmembrane region" description="Helical" evidence="5">
    <location>
        <begin position="57"/>
        <end position="76"/>
    </location>
</feature>
<evidence type="ECO:0000256" key="5">
    <source>
        <dbReference type="SAM" id="Phobius"/>
    </source>
</evidence>
<comment type="subcellular location">
    <subcellularLocation>
        <location evidence="1">Cell membrane</location>
        <topology evidence="1">Multi-pass membrane protein</topology>
    </subcellularLocation>
</comment>
<dbReference type="InterPro" id="IPR036259">
    <property type="entry name" value="MFS_trans_sf"/>
</dbReference>
<reference evidence="8" key="1">
    <citation type="submission" date="2016-10" db="EMBL/GenBank/DDBJ databases">
        <authorList>
            <person name="Varghese N."/>
            <person name="Submissions S."/>
        </authorList>
    </citation>
    <scope>NUCLEOTIDE SEQUENCE [LARGE SCALE GENOMIC DNA]</scope>
    <source>
        <strain evidence="8">DSM 45962</strain>
    </source>
</reference>
<feature type="transmembrane region" description="Helical" evidence="5">
    <location>
        <begin position="367"/>
        <end position="393"/>
    </location>
</feature>
<evidence type="ECO:0000256" key="1">
    <source>
        <dbReference type="ARBA" id="ARBA00004651"/>
    </source>
</evidence>
<dbReference type="CDD" id="cd17321">
    <property type="entry name" value="MFS_MMR_MDR_like"/>
    <property type="match status" value="1"/>
</dbReference>
<dbReference type="SUPFAM" id="SSF103473">
    <property type="entry name" value="MFS general substrate transporter"/>
    <property type="match status" value="1"/>
</dbReference>
<protein>
    <submittedName>
        <fullName evidence="7">Drug resistance transporter, EmrB/QacA subfamily</fullName>
    </submittedName>
</protein>
<name>A0A1I1R5W9_9ACTN</name>
<sequence>MTTTPSTAPAPTHTTLRAAAIPLAALCLAFFVEMVDNTLLSIALPTIGRDLGGGTTALQWVTGAYSLTFGGMLLTAGAAADRLGRRRVLLTGLAAFGAVSLAVLLVTTPGELIALRAALGLAAAAMAPVTMSLIFRLFDDQKLRMRAITVVMVVGMSGFVLGPLLGGTVLTHVSWTWLLVVNAPIALVAWIGVRLGVPADRRADLTSDPLDLPGAVLTVAAVGLGCYTLTSGVEHGWLSPVTLAAALGAVVAGAWFVRHERAAEFPMVDLRLFAGGPARGAAITQMAASITMASVMFGLILHFQYAYGWSPMKAGLANLPLIVTMIAATPLSEWLAARFGHRTACLVGAGLLVVSLLGMAWGVEHGYVAIAVSMVVLTLGLRTIMTICAVALVEAMPANRTSIGAALNDTAQEVGSSLGTAVVGTAIAALVTTTLPTGVWTSDLVASFYGGERVTYLLLAGVVGLVATYGALSLTDSRATDDH</sequence>
<feature type="transmembrane region" description="Helical" evidence="5">
    <location>
        <begin position="455"/>
        <end position="474"/>
    </location>
</feature>
<dbReference type="PANTHER" id="PTHR42718:SF42">
    <property type="entry name" value="EXPORT PROTEIN"/>
    <property type="match status" value="1"/>
</dbReference>